<feature type="region of interest" description="Disordered" evidence="1">
    <location>
        <begin position="28"/>
        <end position="50"/>
    </location>
</feature>
<dbReference type="EMBL" id="BPLR01012482">
    <property type="protein sequence ID" value="GIY54210.1"/>
    <property type="molecule type" value="Genomic_DNA"/>
</dbReference>
<protein>
    <submittedName>
        <fullName evidence="2">Uncharacterized protein</fullName>
    </submittedName>
</protein>
<dbReference type="Proteomes" id="UP001054945">
    <property type="component" value="Unassembled WGS sequence"/>
</dbReference>
<evidence type="ECO:0000256" key="1">
    <source>
        <dbReference type="SAM" id="MobiDB-lite"/>
    </source>
</evidence>
<gene>
    <name evidence="2" type="ORF">CEXT_502231</name>
</gene>
<accession>A0AAV4U9B6</accession>
<comment type="caution">
    <text evidence="2">The sequence shown here is derived from an EMBL/GenBank/DDBJ whole genome shotgun (WGS) entry which is preliminary data.</text>
</comment>
<sequence>MTPQKKKKEPHKAAGICVTKRETKPPWKKFHLIPPASNPKANRERGLIMSPERRSKRTFVICSKHQDTRSTVDNSFECCLSRTFLFEDAIPSC</sequence>
<proteinExistence type="predicted"/>
<evidence type="ECO:0000313" key="2">
    <source>
        <dbReference type="EMBL" id="GIY54210.1"/>
    </source>
</evidence>
<name>A0AAV4U9B6_CAEEX</name>
<organism evidence="2 3">
    <name type="scientific">Caerostris extrusa</name>
    <name type="common">Bark spider</name>
    <name type="synonym">Caerostris bankana</name>
    <dbReference type="NCBI Taxonomy" id="172846"/>
    <lineage>
        <taxon>Eukaryota</taxon>
        <taxon>Metazoa</taxon>
        <taxon>Ecdysozoa</taxon>
        <taxon>Arthropoda</taxon>
        <taxon>Chelicerata</taxon>
        <taxon>Arachnida</taxon>
        <taxon>Araneae</taxon>
        <taxon>Araneomorphae</taxon>
        <taxon>Entelegynae</taxon>
        <taxon>Araneoidea</taxon>
        <taxon>Araneidae</taxon>
        <taxon>Caerostris</taxon>
    </lineage>
</organism>
<evidence type="ECO:0000313" key="3">
    <source>
        <dbReference type="Proteomes" id="UP001054945"/>
    </source>
</evidence>
<reference evidence="2 3" key="1">
    <citation type="submission" date="2021-06" db="EMBL/GenBank/DDBJ databases">
        <title>Caerostris extrusa draft genome.</title>
        <authorList>
            <person name="Kono N."/>
            <person name="Arakawa K."/>
        </authorList>
    </citation>
    <scope>NUCLEOTIDE SEQUENCE [LARGE SCALE GENOMIC DNA]</scope>
</reference>
<dbReference type="AlphaFoldDB" id="A0AAV4U9B6"/>
<keyword evidence="3" id="KW-1185">Reference proteome</keyword>